<comment type="pathway">
    <text evidence="1">Metabolic intermediate biosynthesis; chorismate biosynthesis; chorismate from D-erythrose 4-phosphate and phosphoenolpyruvate: step 7/7.</text>
</comment>
<evidence type="ECO:0000256" key="1">
    <source>
        <dbReference type="ARBA" id="ARBA00005044"/>
    </source>
</evidence>
<dbReference type="Proteomes" id="UP000677875">
    <property type="component" value="Unassembled WGS sequence"/>
</dbReference>
<organism evidence="12 13">
    <name type="scientific">Streptomyces tagetis</name>
    <dbReference type="NCBI Taxonomy" id="2820809"/>
    <lineage>
        <taxon>Bacteria</taxon>
        <taxon>Bacillati</taxon>
        <taxon>Actinomycetota</taxon>
        <taxon>Actinomycetes</taxon>
        <taxon>Kitasatosporales</taxon>
        <taxon>Streptomycetaceae</taxon>
        <taxon>Streptomyces</taxon>
    </lineage>
</organism>
<dbReference type="Gene3D" id="3.60.150.10">
    <property type="entry name" value="Chorismate synthase AroC"/>
    <property type="match status" value="2"/>
</dbReference>
<dbReference type="Pfam" id="PF01264">
    <property type="entry name" value="Chorismate_synt"/>
    <property type="match status" value="2"/>
</dbReference>
<evidence type="ECO:0000313" key="12">
    <source>
        <dbReference type="EMBL" id="MBQ0827185.1"/>
    </source>
</evidence>
<dbReference type="RefSeq" id="WP_210871259.1">
    <property type="nucleotide sequence ID" value="NZ_JAGPNL010000002.1"/>
</dbReference>
<dbReference type="GO" id="GO:0009073">
    <property type="term" value="P:aromatic amino acid family biosynthetic process"/>
    <property type="evidence" value="ECO:0007669"/>
    <property type="project" value="UniProtKB-KW"/>
</dbReference>
<dbReference type="GO" id="GO:0004107">
    <property type="term" value="F:chorismate synthase activity"/>
    <property type="evidence" value="ECO:0007669"/>
    <property type="project" value="UniProtKB-EC"/>
</dbReference>
<name>A0A941B0C7_9ACTN</name>
<reference evidence="12" key="1">
    <citation type="submission" date="2021-04" db="EMBL/GenBank/DDBJ databases">
        <title>Genome seq and assembly of Streptomyces sp. RG38.</title>
        <authorList>
            <person name="Chhetri G."/>
        </authorList>
    </citation>
    <scope>NUCLEOTIDE SEQUENCE</scope>
    <source>
        <strain evidence="12">RG38</strain>
    </source>
</reference>
<comment type="similarity">
    <text evidence="2">Belongs to the chorismate synthase family.</text>
</comment>
<dbReference type="InterPro" id="IPR000453">
    <property type="entry name" value="Chorismate_synth"/>
</dbReference>
<dbReference type="PANTHER" id="PTHR21085:SF0">
    <property type="entry name" value="CHORISMATE SYNTHASE"/>
    <property type="match status" value="1"/>
</dbReference>
<dbReference type="InterPro" id="IPR035904">
    <property type="entry name" value="Chorismate_synth_AroC_sf"/>
</dbReference>
<evidence type="ECO:0000256" key="6">
    <source>
        <dbReference type="ARBA" id="ARBA00022643"/>
    </source>
</evidence>
<dbReference type="GO" id="GO:0010181">
    <property type="term" value="F:FMN binding"/>
    <property type="evidence" value="ECO:0007669"/>
    <property type="project" value="TreeGrafter"/>
</dbReference>
<dbReference type="EC" id="4.2.3.5" evidence="3"/>
<evidence type="ECO:0000256" key="7">
    <source>
        <dbReference type="ARBA" id="ARBA00022827"/>
    </source>
</evidence>
<dbReference type="EMBL" id="JAGPNL010000002">
    <property type="protein sequence ID" value="MBQ0827185.1"/>
    <property type="molecule type" value="Genomic_DNA"/>
</dbReference>
<dbReference type="SUPFAM" id="SSF103263">
    <property type="entry name" value="Chorismate synthase, AroC"/>
    <property type="match status" value="1"/>
</dbReference>
<evidence type="ECO:0000256" key="10">
    <source>
        <dbReference type="ARBA" id="ARBA00023239"/>
    </source>
</evidence>
<dbReference type="GO" id="GO:0009423">
    <property type="term" value="P:chorismate biosynthetic process"/>
    <property type="evidence" value="ECO:0007669"/>
    <property type="project" value="TreeGrafter"/>
</dbReference>
<sequence length="245" mass="25333">MSFLRRLTAGESHGRALTPVLAEGLPAGVRACVRQIAFACRRGHGHGTRMTCERDGAAFTGGVRHGPTPAGPVAARVGDSPWPTGQTVTAAGPVFADALAHTARAALGTPGPHHSPTPDPPAPKDTEHLDPGPVRCPDPADPADPAASAVRGAESDRARRAGDTLGAVAEVIACHVPPGPGSHVHRGRRLDACPAGALMGTRAVEGVESGEARRRQRPGDHPQQPPWLPVPPGRHRSRTRPRAGT</sequence>
<keyword evidence="9" id="KW-0057">Aromatic amino acid biosynthesis</keyword>
<protein>
    <recommendedName>
        <fullName evidence="3">chorismate synthase</fullName>
        <ecNumber evidence="3">4.2.3.5</ecNumber>
    </recommendedName>
</protein>
<feature type="region of interest" description="Disordered" evidence="11">
    <location>
        <begin position="106"/>
        <end position="160"/>
    </location>
</feature>
<gene>
    <name evidence="12" type="ORF">J5Y05_11755</name>
</gene>
<feature type="region of interest" description="Disordered" evidence="11">
    <location>
        <begin position="201"/>
        <end position="245"/>
    </location>
</feature>
<feature type="compositionally biased region" description="Basic and acidic residues" evidence="11">
    <location>
        <begin position="210"/>
        <end position="220"/>
    </location>
</feature>
<evidence type="ECO:0000256" key="8">
    <source>
        <dbReference type="ARBA" id="ARBA00022857"/>
    </source>
</evidence>
<feature type="compositionally biased region" description="Basic residues" evidence="11">
    <location>
        <begin position="233"/>
        <end position="245"/>
    </location>
</feature>
<evidence type="ECO:0000313" key="13">
    <source>
        <dbReference type="Proteomes" id="UP000677875"/>
    </source>
</evidence>
<dbReference type="GO" id="GO:0005829">
    <property type="term" value="C:cytosol"/>
    <property type="evidence" value="ECO:0007669"/>
    <property type="project" value="TreeGrafter"/>
</dbReference>
<evidence type="ECO:0000256" key="9">
    <source>
        <dbReference type="ARBA" id="ARBA00023141"/>
    </source>
</evidence>
<dbReference type="GO" id="GO:0008652">
    <property type="term" value="P:amino acid biosynthetic process"/>
    <property type="evidence" value="ECO:0007669"/>
    <property type="project" value="UniProtKB-KW"/>
</dbReference>
<proteinExistence type="inferred from homology"/>
<evidence type="ECO:0000256" key="5">
    <source>
        <dbReference type="ARBA" id="ARBA00022630"/>
    </source>
</evidence>
<dbReference type="PANTHER" id="PTHR21085">
    <property type="entry name" value="CHORISMATE SYNTHASE"/>
    <property type="match status" value="1"/>
</dbReference>
<comment type="caution">
    <text evidence="12">The sequence shown here is derived from an EMBL/GenBank/DDBJ whole genome shotgun (WGS) entry which is preliminary data.</text>
</comment>
<accession>A0A941B0C7</accession>
<evidence type="ECO:0000256" key="11">
    <source>
        <dbReference type="SAM" id="MobiDB-lite"/>
    </source>
</evidence>
<keyword evidence="7" id="KW-0274">FAD</keyword>
<evidence type="ECO:0000256" key="3">
    <source>
        <dbReference type="ARBA" id="ARBA00013036"/>
    </source>
</evidence>
<feature type="compositionally biased region" description="Pro residues" evidence="11">
    <location>
        <begin position="223"/>
        <end position="232"/>
    </location>
</feature>
<keyword evidence="10 12" id="KW-0456">Lyase</keyword>
<keyword evidence="13" id="KW-1185">Reference proteome</keyword>
<evidence type="ECO:0000256" key="4">
    <source>
        <dbReference type="ARBA" id="ARBA00022605"/>
    </source>
</evidence>
<keyword evidence="8" id="KW-0521">NADP</keyword>
<dbReference type="AlphaFoldDB" id="A0A941B0C7"/>
<evidence type="ECO:0000256" key="2">
    <source>
        <dbReference type="ARBA" id="ARBA00008014"/>
    </source>
</evidence>
<keyword evidence="4" id="KW-0028">Amino-acid biosynthesis</keyword>
<keyword evidence="6" id="KW-0288">FMN</keyword>
<keyword evidence="5" id="KW-0285">Flavoprotein</keyword>